<proteinExistence type="predicted"/>
<evidence type="ECO:0000313" key="1">
    <source>
        <dbReference type="EMBL" id="QUL98138.1"/>
    </source>
</evidence>
<evidence type="ECO:0008006" key="2">
    <source>
        <dbReference type="Google" id="ProtNLM"/>
    </source>
</evidence>
<dbReference type="EMBL" id="CP062796">
    <property type="protein sequence ID" value="QUL98138.1"/>
    <property type="molecule type" value="Genomic_DNA"/>
</dbReference>
<protein>
    <recommendedName>
        <fullName evidence="2">Ferritin-like domain-containing protein</fullName>
    </recommendedName>
</protein>
<accession>A0AAT9LBI7</accession>
<reference evidence="1" key="1">
    <citation type="submission" date="2020-10" db="EMBL/GenBank/DDBJ databases">
        <authorList>
            <person name="Kadnikov V."/>
            <person name="Beletsky A.V."/>
            <person name="Mardanov A.V."/>
            <person name="Karnachuk O.V."/>
            <person name="Ravin N.V."/>
        </authorList>
    </citation>
    <scope>NUCLEOTIDE SEQUENCE</scope>
    <source>
        <strain evidence="1">Bu02</strain>
    </source>
</reference>
<dbReference type="InterPro" id="IPR009078">
    <property type="entry name" value="Ferritin-like_SF"/>
</dbReference>
<name>A0AAT9LBI7_9FIRM</name>
<dbReference type="KEGG" id="fcz:IMF26_08800"/>
<sequence length="175" mass="20432">MDEVKDMMDDWIGTHMDPHMIIDHLIRSEEREIQLYTELARMAPSEPLRRTIEAMIDEQQHDVEALRALHDMFPTRSSPIMMTDMDSPGYGQRTWLDMVRTVRHMEMHHVSMLMNLAALSSDPHVQRIILQMADEELQEAVFWNTIVLALGWMHLTPVPPGPGWMPGRFSEEDKK</sequence>
<dbReference type="SUPFAM" id="SSF47240">
    <property type="entry name" value="Ferritin-like"/>
    <property type="match status" value="1"/>
</dbReference>
<gene>
    <name evidence="1" type="ORF">IMF26_08800</name>
</gene>
<organism evidence="1">
    <name type="scientific">Candidatus Fermentithermobacillus carboniphilus</name>
    <dbReference type="NCBI Taxonomy" id="3085328"/>
    <lineage>
        <taxon>Bacteria</taxon>
        <taxon>Bacillati</taxon>
        <taxon>Bacillota</taxon>
        <taxon>Candidatus Fermentithermobacillia</taxon>
        <taxon>Candidatus Fermentithermobacillales</taxon>
        <taxon>Candidatus Fermentithermobacillaceae</taxon>
        <taxon>Candidatus Fermentithermobacillus</taxon>
    </lineage>
</organism>
<reference evidence="1" key="2">
    <citation type="journal article" date="2023" name="Biology">
        <title>Prokaryotic Life Associated with Coal-Fire Gas Vents Revealed by Metagenomics.</title>
        <authorList>
            <person name="Kadnikov V.V."/>
            <person name="Mardanov A.V."/>
            <person name="Beletsky A.V."/>
            <person name="Karnachuk O.V."/>
            <person name="Ravin N.V."/>
        </authorList>
    </citation>
    <scope>NUCLEOTIDE SEQUENCE</scope>
    <source>
        <strain evidence="1">Bu02</strain>
    </source>
</reference>
<dbReference type="AlphaFoldDB" id="A0AAT9LBI7"/>